<dbReference type="GO" id="GO:0016491">
    <property type="term" value="F:oxidoreductase activity"/>
    <property type="evidence" value="ECO:0007669"/>
    <property type="project" value="InterPro"/>
</dbReference>
<organism evidence="2 3">
    <name type="scientific">Candidatus Lambdaproteobacteria bacterium RIFOXYD2_FULL_56_26</name>
    <dbReference type="NCBI Taxonomy" id="1817773"/>
    <lineage>
        <taxon>Bacteria</taxon>
        <taxon>Pseudomonadati</taxon>
        <taxon>Pseudomonadota</taxon>
        <taxon>Candidatus Lambdaproteobacteria</taxon>
    </lineage>
</organism>
<reference evidence="2 3" key="1">
    <citation type="journal article" date="2016" name="Nat. Commun.">
        <title>Thousands of microbial genomes shed light on interconnected biogeochemical processes in an aquifer system.</title>
        <authorList>
            <person name="Anantharaman K."/>
            <person name="Brown C.T."/>
            <person name="Hug L.A."/>
            <person name="Sharon I."/>
            <person name="Castelle C.J."/>
            <person name="Probst A.J."/>
            <person name="Thomas B.C."/>
            <person name="Singh A."/>
            <person name="Wilkins M.J."/>
            <person name="Karaoz U."/>
            <person name="Brodie E.L."/>
            <person name="Williams K.H."/>
            <person name="Hubbard S.S."/>
            <person name="Banfield J.F."/>
        </authorList>
    </citation>
    <scope>NUCLEOTIDE SEQUENCE [LARGE SCALE GENOMIC DNA]</scope>
</reference>
<dbReference type="CDD" id="cd01045">
    <property type="entry name" value="Ferritin_like_AB"/>
    <property type="match status" value="1"/>
</dbReference>
<dbReference type="PANTHER" id="PTHR33531">
    <property type="entry name" value="RUBRERYTHRIN SUBFAMILY"/>
    <property type="match status" value="1"/>
</dbReference>
<feature type="domain" description="Rubrerythrin diiron-binding" evidence="1">
    <location>
        <begin position="7"/>
        <end position="141"/>
    </location>
</feature>
<dbReference type="InterPro" id="IPR003251">
    <property type="entry name" value="Rr_diiron-bd_dom"/>
</dbReference>
<accession>A0A1F6GT18</accession>
<sequence>MSDFETVLRHAIGLEIEATELYRHLATRADRPEMKKVFEEMAAQEEGHKKRLESALLRQSLPAEKKYFPDEDLHLADYTVPVNPNKAGLTYQEALVLGMKLEKASLELYTVLAQETEDEATKKLFVFLAEEEAKHKYAFESKYDDLL</sequence>
<dbReference type="EMBL" id="MFNF01000039">
    <property type="protein sequence ID" value="OGH01131.1"/>
    <property type="molecule type" value="Genomic_DNA"/>
</dbReference>
<dbReference type="Proteomes" id="UP000177583">
    <property type="component" value="Unassembled WGS sequence"/>
</dbReference>
<dbReference type="AlphaFoldDB" id="A0A1F6GT18"/>
<evidence type="ECO:0000259" key="1">
    <source>
        <dbReference type="Pfam" id="PF02915"/>
    </source>
</evidence>
<dbReference type="InterPro" id="IPR009078">
    <property type="entry name" value="Ferritin-like_SF"/>
</dbReference>
<name>A0A1F6GT18_9PROT</name>
<comment type="caution">
    <text evidence="2">The sequence shown here is derived from an EMBL/GenBank/DDBJ whole genome shotgun (WGS) entry which is preliminary data.</text>
</comment>
<dbReference type="SUPFAM" id="SSF47240">
    <property type="entry name" value="Ferritin-like"/>
    <property type="match status" value="1"/>
</dbReference>
<dbReference type="Gene3D" id="1.20.1260.10">
    <property type="match status" value="1"/>
</dbReference>
<gene>
    <name evidence="2" type="ORF">A2557_02760</name>
</gene>
<protein>
    <recommendedName>
        <fullName evidence="1">Rubrerythrin diiron-binding domain-containing protein</fullName>
    </recommendedName>
</protein>
<dbReference type="InterPro" id="IPR012347">
    <property type="entry name" value="Ferritin-like"/>
</dbReference>
<evidence type="ECO:0000313" key="3">
    <source>
        <dbReference type="Proteomes" id="UP000177583"/>
    </source>
</evidence>
<evidence type="ECO:0000313" key="2">
    <source>
        <dbReference type="EMBL" id="OGH01131.1"/>
    </source>
</evidence>
<dbReference type="Pfam" id="PF02915">
    <property type="entry name" value="Rubrerythrin"/>
    <property type="match status" value="1"/>
</dbReference>
<dbReference type="GO" id="GO:0046872">
    <property type="term" value="F:metal ion binding"/>
    <property type="evidence" value="ECO:0007669"/>
    <property type="project" value="InterPro"/>
</dbReference>
<proteinExistence type="predicted"/>
<dbReference type="PANTHER" id="PTHR33531:SF10">
    <property type="entry name" value="BLR7895 PROTEIN"/>
    <property type="match status" value="1"/>
</dbReference>